<feature type="domain" description="Transcription factor TFIIB cyclin-like" evidence="7">
    <location>
        <begin position="29"/>
        <end position="83"/>
    </location>
</feature>
<dbReference type="InterPro" id="IPR000812">
    <property type="entry name" value="TFIIB"/>
</dbReference>
<keyword evidence="9" id="KW-1185">Reference proteome</keyword>
<dbReference type="GO" id="GO:0017025">
    <property type="term" value="F:TBP-class protein binding"/>
    <property type="evidence" value="ECO:0007669"/>
    <property type="project" value="InterPro"/>
</dbReference>
<evidence type="ECO:0000313" key="8">
    <source>
        <dbReference type="EMBL" id="KXA96681.1"/>
    </source>
</evidence>
<keyword evidence="3" id="KW-0677">Repeat</keyword>
<evidence type="ECO:0000256" key="6">
    <source>
        <dbReference type="SAM" id="MobiDB-lite"/>
    </source>
</evidence>
<evidence type="ECO:0000256" key="4">
    <source>
        <dbReference type="ARBA" id="ARBA00023015"/>
    </source>
</evidence>
<dbReference type="PANTHER" id="PTHR11618">
    <property type="entry name" value="TRANSCRIPTION INITIATION FACTOR IIB-RELATED"/>
    <property type="match status" value="1"/>
</dbReference>
<name>A0A133UR20_9EURY</name>
<dbReference type="AlphaFoldDB" id="A0A133UR20"/>
<feature type="region of interest" description="Disordered" evidence="6">
    <location>
        <begin position="1"/>
        <end position="40"/>
    </location>
</feature>
<comment type="caution">
    <text evidence="8">The sequence shown here is derived from an EMBL/GenBank/DDBJ whole genome shotgun (WGS) entry which is preliminary data.</text>
</comment>
<dbReference type="InterPro" id="IPR036915">
    <property type="entry name" value="Cyclin-like_sf"/>
</dbReference>
<dbReference type="GO" id="GO:0097550">
    <property type="term" value="C:transcription preinitiation complex"/>
    <property type="evidence" value="ECO:0007669"/>
    <property type="project" value="TreeGrafter"/>
</dbReference>
<dbReference type="GO" id="GO:0070897">
    <property type="term" value="P:transcription preinitiation complex assembly"/>
    <property type="evidence" value="ECO:0007669"/>
    <property type="project" value="InterPro"/>
</dbReference>
<comment type="similarity">
    <text evidence="1">Belongs to the TFIIB family.</text>
</comment>
<evidence type="ECO:0000259" key="7">
    <source>
        <dbReference type="Pfam" id="PF00382"/>
    </source>
</evidence>
<proteinExistence type="inferred from homology"/>
<dbReference type="InterPro" id="IPR013150">
    <property type="entry name" value="TFIIB_cyclin"/>
</dbReference>
<dbReference type="PATRIC" id="fig|1698268.3.peg.668"/>
<dbReference type="PANTHER" id="PTHR11618:SF13">
    <property type="entry name" value="TRANSCRIPTION INITIATION FACTOR IIB"/>
    <property type="match status" value="1"/>
</dbReference>
<sequence length="91" mass="10116">MDITEETPVQVPGEIRQYSEMPYTSRDPQEEELTSGKSPSGTAAAAIYIAALKSGERRTQREIAKVADVTDVTIRNRYKELAEELGEEIEA</sequence>
<gene>
    <name evidence="8" type="ORF">AKJ38_02840</name>
</gene>
<evidence type="ECO:0000313" key="9">
    <source>
        <dbReference type="Proteomes" id="UP000070414"/>
    </source>
</evidence>
<reference evidence="8 9" key="1">
    <citation type="journal article" date="2016" name="Sci. Rep.">
        <title>Metabolic traits of an uncultured archaeal lineage -MSBL1- from brine pools of the Red Sea.</title>
        <authorList>
            <person name="Mwirichia R."/>
            <person name="Alam I."/>
            <person name="Rashid M."/>
            <person name="Vinu M."/>
            <person name="Ba-Alawi W."/>
            <person name="Anthony Kamau A."/>
            <person name="Kamanda Ngugi D."/>
            <person name="Goker M."/>
            <person name="Klenk H.P."/>
            <person name="Bajic V."/>
            <person name="Stingl U."/>
        </authorList>
    </citation>
    <scope>NUCLEOTIDE SEQUENCE [LARGE SCALE GENOMIC DNA]</scope>
    <source>
        <strain evidence="8">SCGC-AAA259I14</strain>
    </source>
</reference>
<evidence type="ECO:0000256" key="1">
    <source>
        <dbReference type="ARBA" id="ARBA00010857"/>
    </source>
</evidence>
<dbReference type="PRINTS" id="PR00685">
    <property type="entry name" value="TIFACTORIIB"/>
</dbReference>
<accession>A0A133UR20</accession>
<dbReference type="Proteomes" id="UP000070414">
    <property type="component" value="Unassembled WGS sequence"/>
</dbReference>
<dbReference type="Gene3D" id="1.10.472.10">
    <property type="entry name" value="Cyclin-like"/>
    <property type="match status" value="1"/>
</dbReference>
<protein>
    <recommendedName>
        <fullName evidence="2">Transcription initiation factor IIB</fullName>
    </recommendedName>
</protein>
<dbReference type="SUPFAM" id="SSF47954">
    <property type="entry name" value="Cyclin-like"/>
    <property type="match status" value="1"/>
</dbReference>
<keyword evidence="4" id="KW-0805">Transcription regulation</keyword>
<evidence type="ECO:0000256" key="2">
    <source>
        <dbReference type="ARBA" id="ARBA00013932"/>
    </source>
</evidence>
<dbReference type="PROSITE" id="PS00782">
    <property type="entry name" value="TFIIB"/>
    <property type="match status" value="1"/>
</dbReference>
<evidence type="ECO:0000256" key="3">
    <source>
        <dbReference type="ARBA" id="ARBA00022737"/>
    </source>
</evidence>
<evidence type="ECO:0000256" key="5">
    <source>
        <dbReference type="ARBA" id="ARBA00023163"/>
    </source>
</evidence>
<dbReference type="InterPro" id="IPR023486">
    <property type="entry name" value="TFIIB_CS"/>
</dbReference>
<organism evidence="8 9">
    <name type="scientific">candidate division MSBL1 archaeon SCGC-AAA259I14</name>
    <dbReference type="NCBI Taxonomy" id="1698268"/>
    <lineage>
        <taxon>Archaea</taxon>
        <taxon>Methanobacteriati</taxon>
        <taxon>Methanobacteriota</taxon>
        <taxon>candidate division MSBL1</taxon>
    </lineage>
</organism>
<dbReference type="EMBL" id="LHXS01000049">
    <property type="protein sequence ID" value="KXA96681.1"/>
    <property type="molecule type" value="Genomic_DNA"/>
</dbReference>
<dbReference type="Pfam" id="PF00382">
    <property type="entry name" value="TFIIB"/>
    <property type="match status" value="1"/>
</dbReference>
<keyword evidence="5" id="KW-0804">Transcription</keyword>